<dbReference type="InterPro" id="IPR000182">
    <property type="entry name" value="GNAT_dom"/>
</dbReference>
<dbReference type="InterPro" id="IPR016181">
    <property type="entry name" value="Acyl_CoA_acyltransferase"/>
</dbReference>
<dbReference type="AlphaFoldDB" id="A0A9D1D258"/>
<feature type="domain" description="N-acetyltransferase" evidence="3">
    <location>
        <begin position="11"/>
        <end position="169"/>
    </location>
</feature>
<sequence>MEQRTTEQNKIRIRQAKPEEARLLGEIENHCFPPAEAAPVEEIIKRMQVFPENFLVAEWQERIVGFINGGTADEPRLPDEMYHDLSLHRPKGAYQTVFGLNVLPEYRRNGIATALVKAFIQLARQRKKAGMVLTCKEHLIPFYESCGFENYGKADSSHGGAVWYDMRILF</sequence>
<keyword evidence="2" id="KW-0012">Acyltransferase</keyword>
<gene>
    <name evidence="4" type="ORF">IAB26_12340</name>
</gene>
<protein>
    <submittedName>
        <fullName evidence="4">GNAT family N-acetyltransferase</fullName>
    </submittedName>
</protein>
<dbReference type="PANTHER" id="PTHR10908">
    <property type="entry name" value="SEROTONIN N-ACETYLTRANSFERASE"/>
    <property type="match status" value="1"/>
</dbReference>
<name>A0A9D1D258_9FIRM</name>
<accession>A0A9D1D258</accession>
<evidence type="ECO:0000313" key="4">
    <source>
        <dbReference type="EMBL" id="HIQ97338.1"/>
    </source>
</evidence>
<dbReference type="EMBL" id="DVFT01000182">
    <property type="protein sequence ID" value="HIQ97338.1"/>
    <property type="molecule type" value="Genomic_DNA"/>
</dbReference>
<dbReference type="PROSITE" id="PS51186">
    <property type="entry name" value="GNAT"/>
    <property type="match status" value="1"/>
</dbReference>
<evidence type="ECO:0000313" key="5">
    <source>
        <dbReference type="Proteomes" id="UP000886886"/>
    </source>
</evidence>
<dbReference type="Gene3D" id="3.40.630.30">
    <property type="match status" value="1"/>
</dbReference>
<evidence type="ECO:0000256" key="1">
    <source>
        <dbReference type="ARBA" id="ARBA00022679"/>
    </source>
</evidence>
<dbReference type="GO" id="GO:0008080">
    <property type="term" value="F:N-acetyltransferase activity"/>
    <property type="evidence" value="ECO:0007669"/>
    <property type="project" value="UniProtKB-ARBA"/>
</dbReference>
<dbReference type="InterPro" id="IPR051635">
    <property type="entry name" value="SNAT-like"/>
</dbReference>
<evidence type="ECO:0000256" key="2">
    <source>
        <dbReference type="ARBA" id="ARBA00023315"/>
    </source>
</evidence>
<proteinExistence type="predicted"/>
<dbReference type="PANTHER" id="PTHR10908:SF0">
    <property type="entry name" value="SEROTONIN N-ACETYLTRANSFERASE"/>
    <property type="match status" value="1"/>
</dbReference>
<evidence type="ECO:0000259" key="3">
    <source>
        <dbReference type="PROSITE" id="PS51186"/>
    </source>
</evidence>
<keyword evidence="1" id="KW-0808">Transferase</keyword>
<reference evidence="4" key="1">
    <citation type="submission" date="2020-10" db="EMBL/GenBank/DDBJ databases">
        <authorList>
            <person name="Gilroy R."/>
        </authorList>
    </citation>
    <scope>NUCLEOTIDE SEQUENCE</scope>
    <source>
        <strain evidence="4">ChiSjej3B21-11622</strain>
    </source>
</reference>
<dbReference type="SUPFAM" id="SSF55729">
    <property type="entry name" value="Acyl-CoA N-acyltransferases (Nat)"/>
    <property type="match status" value="1"/>
</dbReference>
<organism evidence="4 5">
    <name type="scientific">Candidatus Limivivens merdigallinarum</name>
    <dbReference type="NCBI Taxonomy" id="2840859"/>
    <lineage>
        <taxon>Bacteria</taxon>
        <taxon>Bacillati</taxon>
        <taxon>Bacillota</taxon>
        <taxon>Clostridia</taxon>
        <taxon>Lachnospirales</taxon>
        <taxon>Lachnospiraceae</taxon>
        <taxon>Lachnospiraceae incertae sedis</taxon>
        <taxon>Candidatus Limivivens</taxon>
    </lineage>
</organism>
<dbReference type="CDD" id="cd04301">
    <property type="entry name" value="NAT_SF"/>
    <property type="match status" value="1"/>
</dbReference>
<comment type="caution">
    <text evidence="4">The sequence shown here is derived from an EMBL/GenBank/DDBJ whole genome shotgun (WGS) entry which is preliminary data.</text>
</comment>
<dbReference type="Pfam" id="PF00583">
    <property type="entry name" value="Acetyltransf_1"/>
    <property type="match status" value="1"/>
</dbReference>
<reference evidence="4" key="2">
    <citation type="journal article" date="2021" name="PeerJ">
        <title>Extensive microbial diversity within the chicken gut microbiome revealed by metagenomics and culture.</title>
        <authorList>
            <person name="Gilroy R."/>
            <person name="Ravi A."/>
            <person name="Getino M."/>
            <person name="Pursley I."/>
            <person name="Horton D.L."/>
            <person name="Alikhan N.F."/>
            <person name="Baker D."/>
            <person name="Gharbi K."/>
            <person name="Hall N."/>
            <person name="Watson M."/>
            <person name="Adriaenssens E.M."/>
            <person name="Foster-Nyarko E."/>
            <person name="Jarju S."/>
            <person name="Secka A."/>
            <person name="Antonio M."/>
            <person name="Oren A."/>
            <person name="Chaudhuri R.R."/>
            <person name="La Ragione R."/>
            <person name="Hildebrand F."/>
            <person name="Pallen M.J."/>
        </authorList>
    </citation>
    <scope>NUCLEOTIDE SEQUENCE</scope>
    <source>
        <strain evidence="4">ChiSjej3B21-11622</strain>
    </source>
</reference>
<dbReference type="Proteomes" id="UP000886886">
    <property type="component" value="Unassembled WGS sequence"/>
</dbReference>